<keyword evidence="3" id="KW-1185">Reference proteome</keyword>
<dbReference type="AlphaFoldDB" id="A0A0D2AT79"/>
<dbReference type="VEuPathDB" id="FungiDB:PV06_04171"/>
<dbReference type="GeneID" id="27356245"/>
<dbReference type="EMBL" id="KN847335">
    <property type="protein sequence ID" value="KIW43021.1"/>
    <property type="molecule type" value="Genomic_DNA"/>
</dbReference>
<reference evidence="2 3" key="1">
    <citation type="submission" date="2015-01" db="EMBL/GenBank/DDBJ databases">
        <title>The Genome Sequence of Exophiala oligosperma CBS72588.</title>
        <authorList>
            <consortium name="The Broad Institute Genomics Platform"/>
            <person name="Cuomo C."/>
            <person name="de Hoog S."/>
            <person name="Gorbushina A."/>
            <person name="Stielow B."/>
            <person name="Teixiera M."/>
            <person name="Abouelleil A."/>
            <person name="Chapman S.B."/>
            <person name="Priest M."/>
            <person name="Young S.K."/>
            <person name="Wortman J."/>
            <person name="Nusbaum C."/>
            <person name="Birren B."/>
        </authorList>
    </citation>
    <scope>NUCLEOTIDE SEQUENCE [LARGE SCALE GENOMIC DNA]</scope>
    <source>
        <strain evidence="2 3">CBS 72588</strain>
    </source>
</reference>
<evidence type="ECO:0000256" key="1">
    <source>
        <dbReference type="SAM" id="MobiDB-lite"/>
    </source>
</evidence>
<proteinExistence type="predicted"/>
<feature type="region of interest" description="Disordered" evidence="1">
    <location>
        <begin position="76"/>
        <end position="195"/>
    </location>
</feature>
<accession>A0A0D2AT79</accession>
<name>A0A0D2AT79_9EURO</name>
<dbReference type="OrthoDB" id="4186058at2759"/>
<dbReference type="Proteomes" id="UP000053342">
    <property type="component" value="Unassembled WGS sequence"/>
</dbReference>
<evidence type="ECO:0000313" key="3">
    <source>
        <dbReference type="Proteomes" id="UP000053342"/>
    </source>
</evidence>
<feature type="compositionally biased region" description="Basic and acidic residues" evidence="1">
    <location>
        <begin position="186"/>
        <end position="195"/>
    </location>
</feature>
<feature type="compositionally biased region" description="Acidic residues" evidence="1">
    <location>
        <begin position="26"/>
        <end position="37"/>
    </location>
</feature>
<feature type="region of interest" description="Disordered" evidence="1">
    <location>
        <begin position="1"/>
        <end position="52"/>
    </location>
</feature>
<protein>
    <submittedName>
        <fullName evidence="2">Uncharacterized protein</fullName>
    </submittedName>
</protein>
<dbReference type="RefSeq" id="XP_016263237.1">
    <property type="nucleotide sequence ID" value="XM_016405031.1"/>
</dbReference>
<sequence length="195" mass="22421">MALQKYTKGKRRRQESFDHGLQIEELSPDDMAYDGDTEVVQPDQYEDIDSDFEDDRALRKLWPDTDDELAGRLRRLSCDARNHTPKGHGDETRGQKRQSREMDPENESSARKRTEIEVLEVVDGQPEQRPIKRRRKRVVKPNMAHRVLKKQAGENWTDSSEKTDDQEVMESSNSATPAPASPAPMDRNEDAMDIG</sequence>
<evidence type="ECO:0000313" key="2">
    <source>
        <dbReference type="EMBL" id="KIW43021.1"/>
    </source>
</evidence>
<gene>
    <name evidence="2" type="ORF">PV06_04171</name>
</gene>
<feature type="compositionally biased region" description="Basic and acidic residues" evidence="1">
    <location>
        <begin position="76"/>
        <end position="116"/>
    </location>
</feature>
<organism evidence="2 3">
    <name type="scientific">Exophiala oligosperma</name>
    <dbReference type="NCBI Taxonomy" id="215243"/>
    <lineage>
        <taxon>Eukaryota</taxon>
        <taxon>Fungi</taxon>
        <taxon>Dikarya</taxon>
        <taxon>Ascomycota</taxon>
        <taxon>Pezizomycotina</taxon>
        <taxon>Eurotiomycetes</taxon>
        <taxon>Chaetothyriomycetidae</taxon>
        <taxon>Chaetothyriales</taxon>
        <taxon>Herpotrichiellaceae</taxon>
        <taxon>Exophiala</taxon>
    </lineage>
</organism>
<dbReference type="HOGENOM" id="CLU_1390921_0_0_1"/>